<comment type="caution">
    <text evidence="2">The sequence shown here is derived from an EMBL/GenBank/DDBJ whole genome shotgun (WGS) entry which is preliminary data.</text>
</comment>
<dbReference type="AlphaFoldDB" id="A0A699U174"/>
<evidence type="ECO:0000256" key="1">
    <source>
        <dbReference type="SAM" id="MobiDB-lite"/>
    </source>
</evidence>
<feature type="non-terminal residue" evidence="2">
    <location>
        <position position="170"/>
    </location>
</feature>
<feature type="compositionally biased region" description="Pro residues" evidence="1">
    <location>
        <begin position="44"/>
        <end position="59"/>
    </location>
</feature>
<proteinExistence type="predicted"/>
<gene>
    <name evidence="2" type="ORF">Tci_887792</name>
</gene>
<sequence>LLLVQLLHMPYYHLVYLPHILPLLFQTLLCSPVLTVREPIPSPVREPTPDYIKPPSPPPRSDEVLGGAVLKLVTRVKWLEGLLQQRKQRLVLSDSEGDDATLTEQDIDLEVLHTLASTAKAVGHYAAEVPADATMPFNRRRLRKPFTTSASAHVPNIIPAGADIPAAATT</sequence>
<reference evidence="2" key="1">
    <citation type="journal article" date="2019" name="Sci. Rep.">
        <title>Draft genome of Tanacetum cinerariifolium, the natural source of mosquito coil.</title>
        <authorList>
            <person name="Yamashiro T."/>
            <person name="Shiraishi A."/>
            <person name="Satake H."/>
            <person name="Nakayama K."/>
        </authorList>
    </citation>
    <scope>NUCLEOTIDE SEQUENCE</scope>
</reference>
<accession>A0A699U174</accession>
<protein>
    <submittedName>
        <fullName evidence="2">Uncharacterized protein</fullName>
    </submittedName>
</protein>
<dbReference type="EMBL" id="BKCJ011289113">
    <property type="protein sequence ID" value="GFD15823.1"/>
    <property type="molecule type" value="Genomic_DNA"/>
</dbReference>
<feature type="region of interest" description="Disordered" evidence="1">
    <location>
        <begin position="44"/>
        <end position="63"/>
    </location>
</feature>
<feature type="non-terminal residue" evidence="2">
    <location>
        <position position="1"/>
    </location>
</feature>
<evidence type="ECO:0000313" key="2">
    <source>
        <dbReference type="EMBL" id="GFD15823.1"/>
    </source>
</evidence>
<organism evidence="2">
    <name type="scientific">Tanacetum cinerariifolium</name>
    <name type="common">Dalmatian daisy</name>
    <name type="synonym">Chrysanthemum cinerariifolium</name>
    <dbReference type="NCBI Taxonomy" id="118510"/>
    <lineage>
        <taxon>Eukaryota</taxon>
        <taxon>Viridiplantae</taxon>
        <taxon>Streptophyta</taxon>
        <taxon>Embryophyta</taxon>
        <taxon>Tracheophyta</taxon>
        <taxon>Spermatophyta</taxon>
        <taxon>Magnoliopsida</taxon>
        <taxon>eudicotyledons</taxon>
        <taxon>Gunneridae</taxon>
        <taxon>Pentapetalae</taxon>
        <taxon>asterids</taxon>
        <taxon>campanulids</taxon>
        <taxon>Asterales</taxon>
        <taxon>Asteraceae</taxon>
        <taxon>Asteroideae</taxon>
        <taxon>Anthemideae</taxon>
        <taxon>Anthemidinae</taxon>
        <taxon>Tanacetum</taxon>
    </lineage>
</organism>
<name>A0A699U174_TANCI</name>